<dbReference type="AlphaFoldDB" id="A0A914XES1"/>
<reference evidence="3" key="1">
    <citation type="submission" date="2022-11" db="UniProtKB">
        <authorList>
            <consortium name="WormBaseParasite"/>
        </authorList>
    </citation>
    <scope>IDENTIFICATION</scope>
</reference>
<protein>
    <submittedName>
        <fullName evidence="3">Uncharacterized protein</fullName>
    </submittedName>
</protein>
<sequence length="251" mass="27563">MTISTLQGGMALYGGLDSRPASNTEIISFSSLNDVISPMSVTGNIFLVQLKPGTTISLNFETSIYSLYNYVYGGSGARGLMMSENFPYLNKKEIADSFSFSGDGIDYYEYSINVLRYDLGSGSLTIKSTVLDSDFSKTLTSSGSNKAMQFCANSFKVDYTSNGINQMGFVLRYDVVSRTRVRFPLKAAPHPTKVLIPLWVGELVAAKLRIYRRQALATGRPILTSRINHGPKSHRDNGPEERTPPLYGTTA</sequence>
<feature type="region of interest" description="Disordered" evidence="1">
    <location>
        <begin position="222"/>
        <end position="251"/>
    </location>
</feature>
<accession>A0A914XES1</accession>
<dbReference type="Proteomes" id="UP000887566">
    <property type="component" value="Unplaced"/>
</dbReference>
<organism evidence="2 3">
    <name type="scientific">Plectus sambesii</name>
    <dbReference type="NCBI Taxonomy" id="2011161"/>
    <lineage>
        <taxon>Eukaryota</taxon>
        <taxon>Metazoa</taxon>
        <taxon>Ecdysozoa</taxon>
        <taxon>Nematoda</taxon>
        <taxon>Chromadorea</taxon>
        <taxon>Plectida</taxon>
        <taxon>Plectina</taxon>
        <taxon>Plectoidea</taxon>
        <taxon>Plectidae</taxon>
        <taxon>Plectus</taxon>
    </lineage>
</organism>
<feature type="compositionally biased region" description="Basic and acidic residues" evidence="1">
    <location>
        <begin position="233"/>
        <end position="243"/>
    </location>
</feature>
<evidence type="ECO:0000256" key="1">
    <source>
        <dbReference type="SAM" id="MobiDB-lite"/>
    </source>
</evidence>
<proteinExistence type="predicted"/>
<dbReference type="WBParaSite" id="PSAMB.scaffold7377size11732.g30012.t1">
    <property type="protein sequence ID" value="PSAMB.scaffold7377size11732.g30012.t1"/>
    <property type="gene ID" value="PSAMB.scaffold7377size11732.g30012"/>
</dbReference>
<evidence type="ECO:0000313" key="3">
    <source>
        <dbReference type="WBParaSite" id="PSAMB.scaffold7377size11732.g30012.t1"/>
    </source>
</evidence>
<evidence type="ECO:0000313" key="2">
    <source>
        <dbReference type="Proteomes" id="UP000887566"/>
    </source>
</evidence>
<keyword evidence="2" id="KW-1185">Reference proteome</keyword>
<name>A0A914XES1_9BILA</name>